<dbReference type="CDD" id="cd01994">
    <property type="entry name" value="AANH_PF0828-like"/>
    <property type="match status" value="1"/>
</dbReference>
<dbReference type="PANTHER" id="PTHR12196:SF2">
    <property type="entry name" value="DIPHTHINE--AMMONIA LIGASE"/>
    <property type="match status" value="1"/>
</dbReference>
<feature type="non-terminal residue" evidence="14">
    <location>
        <position position="502"/>
    </location>
</feature>
<sequence>MKVVALISGGKDSSFNMMQCIAAGHEIIALANLKPHAKTEIDSYMYQSVGYEAIDLIAEAMDLPLFRSDTFGRSHQQGKTYEPTEDDEVEDLFCLLRDVKNTINYDAVSVGAILSDYQRIRVENVCSRLNVTPLAYLWQRDQEELLQEMIKCEIDAIIIKVAALGLEPSRHLGRSLRLVEPHLLAMHEKYGLNICGEGGEYETLTIDCPLYKSRIVIEESETVIHSDDPIAPVGYLKFNKLKLELKLPPLDLQNRLSALPLKDSDGYVTDYGEEATEMVDNEEINEEVSNSANVNIEDTTLEIKDICQNINSAKSGNGWLWIGGIHGTSENPYEAMKEAMEKLKYEISSKEQELENICSINMYISDMSQFAELNRLYGEVLNHVNPPTRACVQVPLPGNCPVILEAVSWNGNVTSNATGDLQTERYTMHVQSVSHWAPANIGPYSQVVKVGDLMYLAGQIGLVPGSMQLISDGIKQQCKLSLRHIGRLLKAVDGNLTIRDVV</sequence>
<comment type="pathway">
    <text evidence="1">Protein modification; peptidyl-diphthamide biosynthesis.</text>
</comment>
<accession>A0A0T6B8E1</accession>
<dbReference type="AlphaFoldDB" id="A0A0T6B8E1"/>
<dbReference type="FunFam" id="3.40.50.620:FF:000069">
    <property type="entry name" value="diphthine--ammonia ligase"/>
    <property type="match status" value="1"/>
</dbReference>
<evidence type="ECO:0000256" key="7">
    <source>
        <dbReference type="ARBA" id="ARBA00022840"/>
    </source>
</evidence>
<dbReference type="Gene3D" id="3.30.1330.40">
    <property type="entry name" value="RutC-like"/>
    <property type="match status" value="2"/>
</dbReference>
<evidence type="ECO:0000256" key="11">
    <source>
        <dbReference type="ARBA" id="ARBA00032849"/>
    </source>
</evidence>
<dbReference type="InterPro" id="IPR006175">
    <property type="entry name" value="YjgF/YER057c/UK114"/>
</dbReference>
<evidence type="ECO:0000256" key="4">
    <source>
        <dbReference type="ARBA" id="ARBA00018426"/>
    </source>
</evidence>
<keyword evidence="15" id="KW-1185">Reference proteome</keyword>
<dbReference type="InterPro" id="IPR002761">
    <property type="entry name" value="Diphthami_syn_dom"/>
</dbReference>
<comment type="catalytic activity">
    <reaction evidence="12">
        <text>diphthine-[translation elongation factor 2] + NH4(+) + ATP = diphthamide-[translation elongation factor 2] + AMP + diphosphate + H(+)</text>
        <dbReference type="Rhea" id="RHEA:19753"/>
        <dbReference type="Rhea" id="RHEA-COMP:10172"/>
        <dbReference type="Rhea" id="RHEA-COMP:10174"/>
        <dbReference type="ChEBI" id="CHEBI:15378"/>
        <dbReference type="ChEBI" id="CHEBI:16692"/>
        <dbReference type="ChEBI" id="CHEBI:28938"/>
        <dbReference type="ChEBI" id="CHEBI:30616"/>
        <dbReference type="ChEBI" id="CHEBI:33019"/>
        <dbReference type="ChEBI" id="CHEBI:82696"/>
        <dbReference type="ChEBI" id="CHEBI:456215"/>
        <dbReference type="EC" id="6.3.1.14"/>
    </reaction>
</comment>
<dbReference type="GO" id="GO:0017178">
    <property type="term" value="F:diphthine-ammonia ligase activity"/>
    <property type="evidence" value="ECO:0007669"/>
    <property type="project" value="UniProtKB-EC"/>
</dbReference>
<dbReference type="EMBL" id="LJIG01009227">
    <property type="protein sequence ID" value="KRT83502.1"/>
    <property type="molecule type" value="Genomic_DNA"/>
</dbReference>
<dbReference type="FunFam" id="3.30.1330.40:FF:000012">
    <property type="entry name" value="diphthine--ammonia ligase isoform X1"/>
    <property type="match status" value="1"/>
</dbReference>
<evidence type="ECO:0000256" key="2">
    <source>
        <dbReference type="ARBA" id="ARBA00008496"/>
    </source>
</evidence>
<dbReference type="CDD" id="cd06155">
    <property type="entry name" value="eu_AANH_C_1"/>
    <property type="match status" value="1"/>
</dbReference>
<dbReference type="Gene3D" id="3.90.1490.10">
    <property type="entry name" value="putative n-type atp pyrophosphatase, domain 2"/>
    <property type="match status" value="1"/>
</dbReference>
<dbReference type="PANTHER" id="PTHR12196">
    <property type="entry name" value="DOMAIN OF UNKNOWN FUNCTION 71 DUF71 -CONTAINING PROTEIN"/>
    <property type="match status" value="1"/>
</dbReference>
<evidence type="ECO:0000256" key="6">
    <source>
        <dbReference type="ARBA" id="ARBA00022741"/>
    </source>
</evidence>
<dbReference type="Pfam" id="PF01902">
    <property type="entry name" value="Diphthami_syn_2"/>
    <property type="match status" value="1"/>
</dbReference>
<dbReference type="SUPFAM" id="SSF55298">
    <property type="entry name" value="YjgF-like"/>
    <property type="match status" value="2"/>
</dbReference>
<dbReference type="NCBIfam" id="TIGR00290">
    <property type="entry name" value="MJ0570_dom"/>
    <property type="match status" value="1"/>
</dbReference>
<dbReference type="InterPro" id="IPR030662">
    <property type="entry name" value="DPH6/MJ0570"/>
</dbReference>
<dbReference type="InterPro" id="IPR035959">
    <property type="entry name" value="RutC-like_sf"/>
</dbReference>
<dbReference type="Proteomes" id="UP000051574">
    <property type="component" value="Unassembled WGS sequence"/>
</dbReference>
<comment type="caution">
    <text evidence="14">The sequence shown here is derived from an EMBL/GenBank/DDBJ whole genome shotgun (WGS) entry which is preliminary data.</text>
</comment>
<comment type="similarity">
    <text evidence="2">Belongs to the Diphthine--ammonia ligase family.</text>
</comment>
<dbReference type="OrthoDB" id="686384at2759"/>
<gene>
    <name evidence="14" type="ORF">AMK59_3151</name>
</gene>
<proteinExistence type="inferred from homology"/>
<keyword evidence="7" id="KW-0067">ATP-binding</keyword>
<evidence type="ECO:0000313" key="14">
    <source>
        <dbReference type="EMBL" id="KRT83502.1"/>
    </source>
</evidence>
<evidence type="ECO:0000256" key="3">
    <source>
        <dbReference type="ARBA" id="ARBA00012089"/>
    </source>
</evidence>
<dbReference type="Gene3D" id="3.40.50.620">
    <property type="entry name" value="HUPs"/>
    <property type="match status" value="1"/>
</dbReference>
<evidence type="ECO:0000256" key="8">
    <source>
        <dbReference type="ARBA" id="ARBA00029814"/>
    </source>
</evidence>
<evidence type="ECO:0000256" key="12">
    <source>
        <dbReference type="ARBA" id="ARBA00048108"/>
    </source>
</evidence>
<dbReference type="FunFam" id="3.90.1490.10:FF:000001">
    <property type="entry name" value="Diphthine--ammonia ligase"/>
    <property type="match status" value="1"/>
</dbReference>
<evidence type="ECO:0000256" key="9">
    <source>
        <dbReference type="ARBA" id="ARBA00031202"/>
    </source>
</evidence>
<dbReference type="GO" id="GO:0017183">
    <property type="term" value="P:protein histidyl modification to diphthamide"/>
    <property type="evidence" value="ECO:0007669"/>
    <property type="project" value="UniProtKB-UniPathway"/>
</dbReference>
<dbReference type="GO" id="GO:0005524">
    <property type="term" value="F:ATP binding"/>
    <property type="evidence" value="ECO:0007669"/>
    <property type="project" value="UniProtKB-KW"/>
</dbReference>
<dbReference type="UniPathway" id="UPA00559"/>
<keyword evidence="5" id="KW-0436">Ligase</keyword>
<evidence type="ECO:0000313" key="15">
    <source>
        <dbReference type="Proteomes" id="UP000051574"/>
    </source>
</evidence>
<organism evidence="14 15">
    <name type="scientific">Oryctes borbonicus</name>
    <dbReference type="NCBI Taxonomy" id="1629725"/>
    <lineage>
        <taxon>Eukaryota</taxon>
        <taxon>Metazoa</taxon>
        <taxon>Ecdysozoa</taxon>
        <taxon>Arthropoda</taxon>
        <taxon>Hexapoda</taxon>
        <taxon>Insecta</taxon>
        <taxon>Pterygota</taxon>
        <taxon>Neoptera</taxon>
        <taxon>Endopterygota</taxon>
        <taxon>Coleoptera</taxon>
        <taxon>Polyphaga</taxon>
        <taxon>Scarabaeiformia</taxon>
        <taxon>Scarabaeidae</taxon>
        <taxon>Dynastinae</taxon>
        <taxon>Oryctes</taxon>
    </lineage>
</organism>
<evidence type="ECO:0000256" key="5">
    <source>
        <dbReference type="ARBA" id="ARBA00022598"/>
    </source>
</evidence>
<evidence type="ECO:0000256" key="10">
    <source>
        <dbReference type="ARBA" id="ARBA00031552"/>
    </source>
</evidence>
<evidence type="ECO:0000256" key="1">
    <source>
        <dbReference type="ARBA" id="ARBA00005156"/>
    </source>
</evidence>
<protein>
    <recommendedName>
        <fullName evidence="4">Diphthine--ammonia ligase</fullName>
        <ecNumber evidence="3">6.3.1.14</ecNumber>
    </recommendedName>
    <alternativeName>
        <fullName evidence="9">ATP-binding domain-containing protein 4</fullName>
    </alternativeName>
    <alternativeName>
        <fullName evidence="8">Diphthamide synthase</fullName>
    </alternativeName>
    <alternativeName>
        <fullName evidence="10">Diphthamide synthetase</fullName>
    </alternativeName>
    <alternativeName>
        <fullName evidence="11">Protein DPH6 homolog</fullName>
    </alternativeName>
</protein>
<dbReference type="SUPFAM" id="SSF52402">
    <property type="entry name" value="Adenine nucleotide alpha hydrolases-like"/>
    <property type="match status" value="1"/>
</dbReference>
<feature type="domain" description="Diphthamide synthase" evidence="13">
    <location>
        <begin position="1"/>
        <end position="227"/>
    </location>
</feature>
<reference evidence="14 15" key="1">
    <citation type="submission" date="2015-09" db="EMBL/GenBank/DDBJ databases">
        <title>Draft genome of the scarab beetle Oryctes borbonicus.</title>
        <authorList>
            <person name="Meyer J.M."/>
            <person name="Markov G.V."/>
            <person name="Baskaran P."/>
            <person name="Herrmann M."/>
            <person name="Sommer R.J."/>
            <person name="Roedelsperger C."/>
        </authorList>
    </citation>
    <scope>NUCLEOTIDE SEQUENCE [LARGE SCALE GENOMIC DNA]</scope>
    <source>
        <strain evidence="14">OB123</strain>
        <tissue evidence="14">Whole animal</tissue>
    </source>
</reference>
<dbReference type="EC" id="6.3.1.14" evidence="3"/>
<evidence type="ECO:0000259" key="13">
    <source>
        <dbReference type="Pfam" id="PF01902"/>
    </source>
</evidence>
<keyword evidence="6" id="KW-0547">Nucleotide-binding</keyword>
<dbReference type="InterPro" id="IPR014729">
    <property type="entry name" value="Rossmann-like_a/b/a_fold"/>
</dbReference>
<name>A0A0T6B8E1_9SCAR</name>
<dbReference type="Pfam" id="PF01042">
    <property type="entry name" value="Ribonuc_L-PSP"/>
    <property type="match status" value="2"/>
</dbReference>